<gene>
    <name evidence="2" type="ORF">DTER00134_LOCUS252</name>
</gene>
<dbReference type="EMBL" id="HBIP01000572">
    <property type="protein sequence ID" value="CAE0485213.1"/>
    <property type="molecule type" value="Transcribed_RNA"/>
</dbReference>
<dbReference type="AlphaFoldDB" id="A0A7S3QK09"/>
<accession>A0A7S3QK09</accession>
<feature type="domain" description="GCN5-related N-acetyltransferase Rv2170-like" evidence="1">
    <location>
        <begin position="217"/>
        <end position="289"/>
    </location>
</feature>
<dbReference type="PANTHER" id="PTHR20958:SF6">
    <property type="entry name" value="GLYCINE N-ACYLTRANSFERASE-LIKE PROTEIN"/>
    <property type="match status" value="1"/>
</dbReference>
<dbReference type="PANTHER" id="PTHR20958">
    <property type="entry name" value="GLYCINE N-ACYLTRANSFERASE-LIKE PROTEIN"/>
    <property type="match status" value="1"/>
</dbReference>
<organism evidence="2">
    <name type="scientific">Dunaliella tertiolecta</name>
    <name type="common">Green alga</name>
    <dbReference type="NCBI Taxonomy" id="3047"/>
    <lineage>
        <taxon>Eukaryota</taxon>
        <taxon>Viridiplantae</taxon>
        <taxon>Chlorophyta</taxon>
        <taxon>core chlorophytes</taxon>
        <taxon>Chlorophyceae</taxon>
        <taxon>CS clade</taxon>
        <taxon>Chlamydomonadales</taxon>
        <taxon>Dunaliellaceae</taxon>
        <taxon>Dunaliella</taxon>
    </lineage>
</organism>
<dbReference type="Pfam" id="PF08445">
    <property type="entry name" value="FR47"/>
    <property type="match status" value="1"/>
</dbReference>
<dbReference type="GO" id="GO:0016747">
    <property type="term" value="F:acyltransferase activity, transferring groups other than amino-acyl groups"/>
    <property type="evidence" value="ECO:0007669"/>
    <property type="project" value="InterPro"/>
</dbReference>
<reference evidence="2" key="1">
    <citation type="submission" date="2021-01" db="EMBL/GenBank/DDBJ databases">
        <authorList>
            <person name="Corre E."/>
            <person name="Pelletier E."/>
            <person name="Niang G."/>
            <person name="Scheremetjew M."/>
            <person name="Finn R."/>
            <person name="Kale V."/>
            <person name="Holt S."/>
            <person name="Cochrane G."/>
            <person name="Meng A."/>
            <person name="Brown T."/>
            <person name="Cohen L."/>
        </authorList>
    </citation>
    <scope>NUCLEOTIDE SEQUENCE</scope>
    <source>
        <strain evidence="2">CCMP1320</strain>
    </source>
</reference>
<evidence type="ECO:0000259" key="1">
    <source>
        <dbReference type="Pfam" id="PF08445"/>
    </source>
</evidence>
<dbReference type="InterPro" id="IPR016181">
    <property type="entry name" value="Acyl_CoA_acyltransferase"/>
</dbReference>
<sequence>MLQPVHLSELPLQPPYCHDPIRMSSLLQTPRVTALVPAAGQGPRSSLRACLSYQGPGALPNSPSFSPFVKSVSTSWVGGEREPEMEQWKSLAHEMAQQDLCVLKFSCIPGYAVPPFLNAFSQGFKELYVERCSRFGLCKSTKSAQQLLHRWKALQEGGSAEQRLSFGPLQREDAAVVNDNWSFKSAVSLDLVQELIAKKITSCARLTAPGEAAGVPVSWVVQQFDGSIGMAHTLAPFRRKGIGSQVIMDATCRIFDACVQDEVFCFVVEGNAASDGMMRRLGFSEAATTANWLAFERLGRQEA</sequence>
<name>A0A7S3QK09_DUNTE</name>
<dbReference type="InterPro" id="IPR053225">
    <property type="entry name" value="Acyl-CoA_N-acyltransferase"/>
</dbReference>
<protein>
    <recommendedName>
        <fullName evidence="1">GCN5-related N-acetyltransferase Rv2170-like domain-containing protein</fullName>
    </recommendedName>
</protein>
<dbReference type="SUPFAM" id="SSF55729">
    <property type="entry name" value="Acyl-CoA N-acyltransferases (Nat)"/>
    <property type="match status" value="1"/>
</dbReference>
<evidence type="ECO:0000313" key="2">
    <source>
        <dbReference type="EMBL" id="CAE0485213.1"/>
    </source>
</evidence>
<dbReference type="Gene3D" id="3.40.630.30">
    <property type="match status" value="1"/>
</dbReference>
<proteinExistence type="predicted"/>
<dbReference type="InterPro" id="IPR013653">
    <property type="entry name" value="GCN5-like_dom"/>
</dbReference>